<dbReference type="InterPro" id="IPR008042">
    <property type="entry name" value="Retrotrans_Pao"/>
</dbReference>
<protein>
    <submittedName>
        <fullName evidence="3">Uncharacterized protein</fullName>
    </submittedName>
</protein>
<keyword evidence="1" id="KW-0175">Coiled coil</keyword>
<dbReference type="SUPFAM" id="SSF56672">
    <property type="entry name" value="DNA/RNA polymerases"/>
    <property type="match status" value="1"/>
</dbReference>
<accession>A0AAW0P9X1</accession>
<proteinExistence type="predicted"/>
<name>A0AAW0P9X1_9GOBI</name>
<dbReference type="EMBL" id="JBBPFD010000006">
    <property type="protein sequence ID" value="KAK7921993.1"/>
    <property type="molecule type" value="Genomic_DNA"/>
</dbReference>
<dbReference type="CDD" id="cd01644">
    <property type="entry name" value="RT_pepA17"/>
    <property type="match status" value="1"/>
</dbReference>
<evidence type="ECO:0000256" key="1">
    <source>
        <dbReference type="SAM" id="Coils"/>
    </source>
</evidence>
<organism evidence="3 4">
    <name type="scientific">Mugilogobius chulae</name>
    <name type="common">yellowstripe goby</name>
    <dbReference type="NCBI Taxonomy" id="88201"/>
    <lineage>
        <taxon>Eukaryota</taxon>
        <taxon>Metazoa</taxon>
        <taxon>Chordata</taxon>
        <taxon>Craniata</taxon>
        <taxon>Vertebrata</taxon>
        <taxon>Euteleostomi</taxon>
        <taxon>Actinopterygii</taxon>
        <taxon>Neopterygii</taxon>
        <taxon>Teleostei</taxon>
        <taxon>Neoteleostei</taxon>
        <taxon>Acanthomorphata</taxon>
        <taxon>Gobiaria</taxon>
        <taxon>Gobiiformes</taxon>
        <taxon>Gobioidei</taxon>
        <taxon>Gobiidae</taxon>
        <taxon>Gobionellinae</taxon>
        <taxon>Mugilogobius</taxon>
    </lineage>
</organism>
<dbReference type="AlphaFoldDB" id="A0AAW0P9X1"/>
<sequence>MATPQDQAAEEVLETQSRGTRTSQRTTSSSVAAARARAKAEAAKAQLLYAQKEAEILKEQAEQLKKKAELDADLHLLKSQKEVAAAVAEAQAWESSMQEDVDHQLRPQLSTMPPLDPEQRTHDYVQEQAEIRKQPLLPPDTNINETNNCSQLSDYSLSQRFQPLPQVGSSPLQYNMNYKTYADKQISSDPAHHFQPSVPRLDYSSENTGLTKYLMRREMVSSGLLKFDDQPENYWIWKYSFQNAVQGLNLSPQEELDMLAKWLGPQSATQAQRIRAAYIANPTTGLHMVWQRLEECYGAPEIIEHALLKKIEDFPKISNRENQRLRELGDILTELEGARLNGFLPGFHIWTRHTVLTPFLPNYPIIFRKGVMEVTGRLANNFVIESLDGTMQISLPALLECDMIPDDRTEIPSPEVAVHFPHLKAVADKIPAVDKNADILLLLGRDILQVHKVREQHNGLRNEPYAQRLDLGWVIVGEVCLDKKHKTKNINVYRTNILQSGRATLFSPCESVIQIKDGPSNISHTANLSTFVYPPEPEADDIGSEVFQRTQHDDKPALSIDDKCFLETLDQHVYKDSSNTWVAPLPFRSPRCRLPNNKPQAMKRLQSLQYTLNKKPTMKKHFIDFMRKMFDAGQAEPAPPLKENQECWYLPMFGVYHPQKLDQIRVVFDSSSKYEGVSLNDTLLSGPDMNNTLLGVLTRFRREPIAVTADVQQMFYCFTVSEKHRDFLRFLWFEDNDPQKPIREFRMTVHVFGNSPSPAIAIYCLRRAALEAVNSTAAAKELIVHNFYVDDGLASFPTAEIAIDILQTSQEMLAESNIRLHKVASNSNDVMQAFPPSDRAKDLKDLDFSADPLPIQRSLGLLWNLESDCFTFSVSQEEKPVTKRGILSTVNSLFDPLGFTAPVTLGGKNIMRELSTEQYDWDTELPADKQEQWKIWRDSIKDLEQLQIPRAYVPVSLSTETQYRELCVFSDASHTAIAAVAYLKTVSISGDIHVGFIMGKSKLAPRPAHTIPRLELCAAVLAVEMADFIKDEIDIDIDKVTFHTDSRIVLGYIHNASRRFYVYVSNRIARIRKSSHPNQWHFICTEENPADHGTRPVTATALKDTNWFSGPAFLWRRRGRMQDPCERLCYLESSEPPAAEHPKTKEMILNFRRHRLSPVNISGEEIEVVCSYKYLGLQLDES</sequence>
<evidence type="ECO:0000313" key="3">
    <source>
        <dbReference type="EMBL" id="KAK7921993.1"/>
    </source>
</evidence>
<evidence type="ECO:0000256" key="2">
    <source>
        <dbReference type="SAM" id="MobiDB-lite"/>
    </source>
</evidence>
<comment type="caution">
    <text evidence="3">The sequence shown here is derived from an EMBL/GenBank/DDBJ whole genome shotgun (WGS) entry which is preliminary data.</text>
</comment>
<feature type="compositionally biased region" description="Low complexity" evidence="2">
    <location>
        <begin position="14"/>
        <end position="33"/>
    </location>
</feature>
<dbReference type="InterPro" id="IPR043502">
    <property type="entry name" value="DNA/RNA_pol_sf"/>
</dbReference>
<evidence type="ECO:0000313" key="4">
    <source>
        <dbReference type="Proteomes" id="UP001460270"/>
    </source>
</evidence>
<dbReference type="Pfam" id="PF05380">
    <property type="entry name" value="Peptidase_A17"/>
    <property type="match status" value="1"/>
</dbReference>
<dbReference type="PANTHER" id="PTHR47331">
    <property type="entry name" value="PHD-TYPE DOMAIN-CONTAINING PROTEIN"/>
    <property type="match status" value="1"/>
</dbReference>
<dbReference type="PANTHER" id="PTHR47331:SF6">
    <property type="entry name" value="DOUBLECORTIN DOMAIN-CONTAINING PROTEIN"/>
    <property type="match status" value="1"/>
</dbReference>
<dbReference type="Proteomes" id="UP001460270">
    <property type="component" value="Unassembled WGS sequence"/>
</dbReference>
<keyword evidence="4" id="KW-1185">Reference proteome</keyword>
<feature type="coiled-coil region" evidence="1">
    <location>
        <begin position="33"/>
        <end position="74"/>
    </location>
</feature>
<feature type="region of interest" description="Disordered" evidence="2">
    <location>
        <begin position="1"/>
        <end position="33"/>
    </location>
</feature>
<reference evidence="4" key="1">
    <citation type="submission" date="2024-04" db="EMBL/GenBank/DDBJ databases">
        <title>Salinicola lusitanus LLJ914,a marine bacterium isolated from the Okinawa Trough.</title>
        <authorList>
            <person name="Li J."/>
        </authorList>
    </citation>
    <scope>NUCLEOTIDE SEQUENCE [LARGE SCALE GENOMIC DNA]</scope>
</reference>
<gene>
    <name evidence="3" type="ORF">WMY93_008895</name>
</gene>